<feature type="region of interest" description="Disordered" evidence="1">
    <location>
        <begin position="378"/>
        <end position="421"/>
    </location>
</feature>
<dbReference type="InterPro" id="IPR035445">
    <property type="entry name" value="GYF-like_dom_sf"/>
</dbReference>
<gene>
    <name evidence="3" type="ORF">ACH5RR_035131</name>
</gene>
<feature type="compositionally biased region" description="Basic and acidic residues" evidence="1">
    <location>
        <begin position="384"/>
        <end position="400"/>
    </location>
</feature>
<dbReference type="PANTHER" id="PTHR47471">
    <property type="entry name" value="GYF DOMAIN-CONTAINING PROTEIN"/>
    <property type="match status" value="1"/>
</dbReference>
<feature type="region of interest" description="Disordered" evidence="1">
    <location>
        <begin position="1"/>
        <end position="258"/>
    </location>
</feature>
<evidence type="ECO:0000256" key="1">
    <source>
        <dbReference type="SAM" id="MobiDB-lite"/>
    </source>
</evidence>
<evidence type="ECO:0000313" key="4">
    <source>
        <dbReference type="Proteomes" id="UP001630127"/>
    </source>
</evidence>
<feature type="compositionally biased region" description="Basic and acidic residues" evidence="1">
    <location>
        <begin position="1161"/>
        <end position="1170"/>
    </location>
</feature>
<feature type="compositionally biased region" description="Basic and acidic residues" evidence="1">
    <location>
        <begin position="450"/>
        <end position="461"/>
    </location>
</feature>
<feature type="compositionally biased region" description="Polar residues" evidence="1">
    <location>
        <begin position="1394"/>
        <end position="1411"/>
    </location>
</feature>
<feature type="region of interest" description="Disordered" evidence="1">
    <location>
        <begin position="1582"/>
        <end position="1649"/>
    </location>
</feature>
<accession>A0ABD2YGG7</accession>
<feature type="region of interest" description="Disordered" evidence="1">
    <location>
        <begin position="1452"/>
        <end position="1479"/>
    </location>
</feature>
<feature type="compositionally biased region" description="Basic and acidic residues" evidence="1">
    <location>
        <begin position="1459"/>
        <end position="1471"/>
    </location>
</feature>
<dbReference type="Pfam" id="PF02213">
    <property type="entry name" value="GYF"/>
    <property type="match status" value="1"/>
</dbReference>
<dbReference type="CDD" id="cd00072">
    <property type="entry name" value="GYF"/>
    <property type="match status" value="1"/>
</dbReference>
<feature type="region of interest" description="Disordered" evidence="1">
    <location>
        <begin position="1517"/>
        <end position="1562"/>
    </location>
</feature>
<dbReference type="Gene3D" id="3.30.1490.40">
    <property type="match status" value="1"/>
</dbReference>
<keyword evidence="4" id="KW-1185">Reference proteome</keyword>
<feature type="compositionally biased region" description="Low complexity" evidence="1">
    <location>
        <begin position="1549"/>
        <end position="1562"/>
    </location>
</feature>
<dbReference type="PROSITE" id="PS50829">
    <property type="entry name" value="GYF"/>
    <property type="match status" value="1"/>
</dbReference>
<evidence type="ECO:0000259" key="2">
    <source>
        <dbReference type="PROSITE" id="PS50829"/>
    </source>
</evidence>
<feature type="compositionally biased region" description="Basic and acidic residues" evidence="1">
    <location>
        <begin position="61"/>
        <end position="76"/>
    </location>
</feature>
<dbReference type="EMBL" id="JBJUIK010000014">
    <property type="protein sequence ID" value="KAL3505290.1"/>
    <property type="molecule type" value="Genomic_DNA"/>
</dbReference>
<dbReference type="SUPFAM" id="SSF55277">
    <property type="entry name" value="GYF domain"/>
    <property type="match status" value="1"/>
</dbReference>
<feature type="compositionally biased region" description="Polar residues" evidence="1">
    <location>
        <begin position="981"/>
        <end position="993"/>
    </location>
</feature>
<feature type="compositionally biased region" description="Polar residues" evidence="1">
    <location>
        <begin position="1"/>
        <end position="10"/>
    </location>
</feature>
<feature type="domain" description="GYF" evidence="2">
    <location>
        <begin position="573"/>
        <end position="624"/>
    </location>
</feature>
<feature type="region of interest" description="Disordered" evidence="1">
    <location>
        <begin position="974"/>
        <end position="993"/>
    </location>
</feature>
<feature type="compositionally biased region" description="Polar residues" evidence="1">
    <location>
        <begin position="402"/>
        <end position="413"/>
    </location>
</feature>
<dbReference type="SMART" id="SM00444">
    <property type="entry name" value="GYF"/>
    <property type="match status" value="1"/>
</dbReference>
<feature type="region of interest" description="Disordered" evidence="1">
    <location>
        <begin position="1359"/>
        <end position="1440"/>
    </location>
</feature>
<feature type="region of interest" description="Disordered" evidence="1">
    <location>
        <begin position="1161"/>
        <end position="1294"/>
    </location>
</feature>
<comment type="caution">
    <text evidence="3">The sequence shown here is derived from an EMBL/GenBank/DDBJ whole genome shotgun (WGS) entry which is preliminary data.</text>
</comment>
<feature type="compositionally biased region" description="Basic and acidic residues" evidence="1">
    <location>
        <begin position="1254"/>
        <end position="1266"/>
    </location>
</feature>
<proteinExistence type="predicted"/>
<reference evidence="3 4" key="1">
    <citation type="submission" date="2024-11" db="EMBL/GenBank/DDBJ databases">
        <title>A near-complete genome assembly of Cinchona calisaya.</title>
        <authorList>
            <person name="Lian D.C."/>
            <person name="Zhao X.W."/>
            <person name="Wei L."/>
        </authorList>
    </citation>
    <scope>NUCLEOTIDE SEQUENCE [LARGE SCALE GENOMIC DNA]</scope>
    <source>
        <tissue evidence="3">Nenye</tissue>
    </source>
</reference>
<dbReference type="InterPro" id="IPR003169">
    <property type="entry name" value="GYF"/>
</dbReference>
<organism evidence="3 4">
    <name type="scientific">Cinchona calisaya</name>
    <dbReference type="NCBI Taxonomy" id="153742"/>
    <lineage>
        <taxon>Eukaryota</taxon>
        <taxon>Viridiplantae</taxon>
        <taxon>Streptophyta</taxon>
        <taxon>Embryophyta</taxon>
        <taxon>Tracheophyta</taxon>
        <taxon>Spermatophyta</taxon>
        <taxon>Magnoliopsida</taxon>
        <taxon>eudicotyledons</taxon>
        <taxon>Gunneridae</taxon>
        <taxon>Pentapetalae</taxon>
        <taxon>asterids</taxon>
        <taxon>lamiids</taxon>
        <taxon>Gentianales</taxon>
        <taxon>Rubiaceae</taxon>
        <taxon>Cinchonoideae</taxon>
        <taxon>Cinchoneae</taxon>
        <taxon>Cinchona</taxon>
    </lineage>
</organism>
<feature type="region of interest" description="Disordered" evidence="1">
    <location>
        <begin position="1755"/>
        <end position="1778"/>
    </location>
</feature>
<feature type="compositionally biased region" description="Basic and acidic residues" evidence="1">
    <location>
        <begin position="1374"/>
        <end position="1393"/>
    </location>
</feature>
<evidence type="ECO:0000313" key="3">
    <source>
        <dbReference type="EMBL" id="KAL3505290.1"/>
    </source>
</evidence>
<feature type="compositionally biased region" description="Polar residues" evidence="1">
    <location>
        <begin position="1601"/>
        <end position="1612"/>
    </location>
</feature>
<dbReference type="PANTHER" id="PTHR47471:SF1">
    <property type="entry name" value="PROTEIN ESSENTIAL FOR POTEXVIRUS ACCUMULATION 1"/>
    <property type="match status" value="1"/>
</dbReference>
<feature type="region of interest" description="Disordered" evidence="1">
    <location>
        <begin position="450"/>
        <end position="519"/>
    </location>
</feature>
<name>A0ABD2YGG7_9GENT</name>
<dbReference type="Proteomes" id="UP001630127">
    <property type="component" value="Unassembled WGS sequence"/>
</dbReference>
<feature type="compositionally biased region" description="Basic and acidic residues" evidence="1">
    <location>
        <begin position="1217"/>
        <end position="1236"/>
    </location>
</feature>
<feature type="compositionally biased region" description="Basic and acidic residues" evidence="1">
    <location>
        <begin position="84"/>
        <end position="210"/>
    </location>
</feature>
<protein>
    <recommendedName>
        <fullName evidence="2">GYF domain-containing protein</fullName>
    </recommendedName>
</protein>
<sequence length="1805" mass="197703">MADKTASQISKDAHASENPIPLSPQWLLSKSGETKSGISGENHFSPHPGYSNQPDILKSPRIGEDTRENNKKKDVFRPSVLDMESGRRDRWRDEERDTSSAVRRDRWREGDKEPGDNRKTDRWTDSSGRHNGEARRGQTERRTDSGNKEGNHDQRWESKWNTRWGPDDKESDNVREKWTESSKDSDLLLDKGSSHLSYHGKDEKEGDHSRPWRLNSSHSRGKVEHPPPHQTLTPNRQASVVAHGQGRGETTGPTFSVGRGRVSYVNNTSSQLQSVGSLAEKGENAHGESLPWRYSRTKLLDVYRMTDTRLSEKFFNGILQVPSLTEEEPIDPLALCPPTPEELMVLKGIDKGDIVSSGAPQITRDGSIGRNSTDFLQSRQNKIGSREDLSHDTNDSKEENVENSSGISNYSESVSKEKQANSYGVNTRVEMVQNSQKFCDYRLSSGATREDDTLYRRKDDVPMSNEPSMQGPSSILHGGTSRSSALGERPPSVSHDQGENPVAVSSKANDIGCSESQKDLTSEWEKHVVDQSFTRLEGSKQRISDDSIIRKQQTAILEKEQEVQKVLQSSPEDLVLFYKDPQGEIQGPFVGSDIIGWFEAGYFGIDLLVRLAGAPPQSPFCSLGDVMPHLRAKARPPPGFGAAKPNEINDASSRFNFSNFGTLASSNEVDMIKNEPSYKHNSSAEAENRFLESLMAGNSSAVPLEKSVPSEGMRGYLGNSTSAAPPLGAENADNVYLLAQKMMLERQRSLPNPFSFWPGRDAASTLPMSDIVQDSSLPHSRLLSSLAENARPQQTSQNVDLMAILKGLPELSSAVLNNGVSGWPNLSTQGGLESLQDKLDVLQAQSFPPQAAYGIQQQRLQPQTNLLGQVVDNPSRIFSPEKLVPSDLSQDPQLLSLLQQQLLQSQGPAALQQLSILDKLLLLKQQQKQEEQQQLLRQQQHLLSQVLSDHNQHQRFGESTYRLLQTAGYSAGIAPSDHPRFQSSHEPFHSSSQIQASNLKDEHVSNFVLTPSVALVTNQNVGAETSKLKLPHKIFGSSAHQNSWDHSLSEQVNTFDPKSSVMTATLADCLPQLGITNSHQIDQSLQSNEPALVTTSKGALTFPPEEHLEEPIALAPAARGSDEKDTFISEQVEGFVMEQKAKEKQNIDESSLVKEVKNVEAREMKKSSDKKSRKQKSSKAQPSDLGKGALKMQELRSAEVEDSNIGITKSDAQTLPEDLRVSSAAEERECKSDKVTADVVHNQQGQKSLYPPISKDDSETLDEKVEPGQVGSISQFNDKQVHTGQRAWKPAPGFKPKSLLEIQQEEQRRARMEIAVSETATSLLPSSVSTPWAGLVAMSDSKSIRDTKLDAVSTDIIHGKSDSSVVKQKNRKSQLHDLLEDKAVAKSSERETQIPDSISSLPSASVMSSHSELVDDNNFIEAKDAKKSRKKSAKSKGAVSKVSIPIAVSDVSVGSSPLEKSKSARPQDKDVLPAIPSGPSLGDFVVWKGESANSSPAPAWSTDSGKLLKPTSLRDILKEQGRKVPSLQIPVPTPQKSVPSQPSRGGGSSWSASASSPSKAASPVHINAQVALAKHKADDDLFWGPAEQPKQESKLSDYPQLGSSRGSKTTPVRGTPGLALTRQKSTGGRLVEHPPFLNASGNSSLKGKKDSLTKYSEAMDFRKWCENECVKLIGTKDTSFLEYCLKQSRSEAEMLLIENLGSFDPDHEFIDKFLNYKDLLPGDVLEIAFESRNDQKATGSGAGEVISDNGGFVGLDRSNATTPDASAKGGGKKKAKKGKKVSNSVLGFNVVSNRIMMGEIQSVED</sequence>